<comment type="function">
    <text evidence="2">Antitoxin component of a type II toxin-antitoxin (TA) system.</text>
</comment>
<dbReference type="Proteomes" id="UP000271631">
    <property type="component" value="Unassembled WGS sequence"/>
</dbReference>
<protein>
    <recommendedName>
        <fullName evidence="2">Antitoxin</fullName>
    </recommendedName>
</protein>
<dbReference type="EMBL" id="RBNL01003624">
    <property type="protein sequence ID" value="RML47305.1"/>
    <property type="molecule type" value="Genomic_DNA"/>
</dbReference>
<dbReference type="Pfam" id="PF02604">
    <property type="entry name" value="PhdYeFM_antitox"/>
    <property type="match status" value="1"/>
</dbReference>
<evidence type="ECO:0000313" key="5">
    <source>
        <dbReference type="Proteomes" id="UP000271631"/>
    </source>
</evidence>
<dbReference type="Gene3D" id="6.10.250.330">
    <property type="match status" value="1"/>
</dbReference>
<comment type="similarity">
    <text evidence="1 2">Belongs to the phD/YefM antitoxin family.</text>
</comment>
<dbReference type="AlphaFoldDB" id="A0A3M2W7G1"/>
<evidence type="ECO:0000313" key="4">
    <source>
        <dbReference type="EMBL" id="RMV27958.1"/>
    </source>
</evidence>
<reference evidence="5 6" key="1">
    <citation type="submission" date="2018-08" db="EMBL/GenBank/DDBJ databases">
        <title>Recombination of ecologically and evolutionarily significant loci maintains genetic cohesion in the Pseudomonas syringae species complex.</title>
        <authorList>
            <person name="Dillon M."/>
            <person name="Thakur S."/>
            <person name="Almeida R.N.D."/>
            <person name="Weir B.S."/>
            <person name="Guttman D.S."/>
        </authorList>
    </citation>
    <scope>NUCLEOTIDE SEQUENCE [LARGE SCALE GENOMIC DNA]</scope>
    <source>
        <strain evidence="3 6">88_10</strain>
        <strain evidence="4 5">ICMP 11281</strain>
    </source>
</reference>
<dbReference type="InterPro" id="IPR036165">
    <property type="entry name" value="YefM-like_sf"/>
</dbReference>
<gene>
    <name evidence="4" type="ORF">ALP13_100762</name>
    <name evidence="3" type="ORF">APX70_03716</name>
</gene>
<dbReference type="EMBL" id="RBUQ01000358">
    <property type="protein sequence ID" value="RMV27958.1"/>
    <property type="molecule type" value="Genomic_DNA"/>
</dbReference>
<sequence length="117" mass="13233">MTVEQFQSLTGIYKSSWLAAWKEYFMQVLSFSQARAGLKQAMDDVCRDHEPALITRLRGDHVVMLSLDDYNSMSETMYLLGTEANAKHLRQSIAQHKAGKAFVKEISLDVTGSETEE</sequence>
<evidence type="ECO:0000313" key="3">
    <source>
        <dbReference type="EMBL" id="RML47305.1"/>
    </source>
</evidence>
<dbReference type="PANTHER" id="PTHR33713">
    <property type="entry name" value="ANTITOXIN YAFN-RELATED"/>
    <property type="match status" value="1"/>
</dbReference>
<dbReference type="InterPro" id="IPR051405">
    <property type="entry name" value="phD/YefM_antitoxin"/>
</dbReference>
<evidence type="ECO:0000256" key="1">
    <source>
        <dbReference type="ARBA" id="ARBA00009981"/>
    </source>
</evidence>
<dbReference type="Gene3D" id="3.40.1620.10">
    <property type="entry name" value="YefM-like domain"/>
    <property type="match status" value="1"/>
</dbReference>
<dbReference type="Proteomes" id="UP000282378">
    <property type="component" value="Unassembled WGS sequence"/>
</dbReference>
<organism evidence="3 6">
    <name type="scientific">Pseudomonas syringae pv. maculicola</name>
    <dbReference type="NCBI Taxonomy" id="59511"/>
    <lineage>
        <taxon>Bacteria</taxon>
        <taxon>Pseudomonadati</taxon>
        <taxon>Pseudomonadota</taxon>
        <taxon>Gammaproteobacteria</taxon>
        <taxon>Pseudomonadales</taxon>
        <taxon>Pseudomonadaceae</taxon>
        <taxon>Pseudomonas</taxon>
    </lineage>
</organism>
<proteinExistence type="inferred from homology"/>
<evidence type="ECO:0000313" key="6">
    <source>
        <dbReference type="Proteomes" id="UP000282378"/>
    </source>
</evidence>
<comment type="caution">
    <text evidence="3">The sequence shown here is derived from an EMBL/GenBank/DDBJ whole genome shotgun (WGS) entry which is preliminary data.</text>
</comment>
<dbReference type="InterPro" id="IPR006442">
    <property type="entry name" value="Antitoxin_Phd/YefM"/>
</dbReference>
<evidence type="ECO:0000256" key="2">
    <source>
        <dbReference type="RuleBase" id="RU362080"/>
    </source>
</evidence>
<accession>A0A3M2W7G1</accession>
<name>A0A3M2W7G1_PSEYM</name>
<dbReference type="SUPFAM" id="SSF143120">
    <property type="entry name" value="YefM-like"/>
    <property type="match status" value="1"/>
</dbReference>
<dbReference type="PANTHER" id="PTHR33713:SF6">
    <property type="entry name" value="ANTITOXIN YEFM"/>
    <property type="match status" value="1"/>
</dbReference>